<protein>
    <recommendedName>
        <fullName evidence="3">VCBS repeat-containing protein</fullName>
    </recommendedName>
</protein>
<organism evidence="1 2">
    <name type="scientific">Desulfocucumis palustris</name>
    <dbReference type="NCBI Taxonomy" id="1898651"/>
    <lineage>
        <taxon>Bacteria</taxon>
        <taxon>Bacillati</taxon>
        <taxon>Bacillota</taxon>
        <taxon>Clostridia</taxon>
        <taxon>Eubacteriales</taxon>
        <taxon>Desulfocucumaceae</taxon>
        <taxon>Desulfocucumis</taxon>
    </lineage>
</organism>
<evidence type="ECO:0000313" key="2">
    <source>
        <dbReference type="Proteomes" id="UP000239549"/>
    </source>
</evidence>
<dbReference type="PANTHER" id="PTHR39431">
    <property type="entry name" value="FRPA/C-RELATED PROTEIN"/>
    <property type="match status" value="1"/>
</dbReference>
<name>A0A2L2XHA1_9FIRM</name>
<evidence type="ECO:0000313" key="1">
    <source>
        <dbReference type="EMBL" id="GBF35749.1"/>
    </source>
</evidence>
<dbReference type="EMBL" id="BFAV01000182">
    <property type="protein sequence ID" value="GBF35749.1"/>
    <property type="molecule type" value="Genomic_DNA"/>
</dbReference>
<dbReference type="Proteomes" id="UP000239549">
    <property type="component" value="Unassembled WGS sequence"/>
</dbReference>
<dbReference type="RefSeq" id="WP_104373787.1">
    <property type="nucleotide sequence ID" value="NZ_BFAV01000182.1"/>
</dbReference>
<keyword evidence="2" id="KW-1185">Reference proteome</keyword>
<sequence>MKISSSYISMAGQSKSEEIHIKRESLKSWVGNERPDFEGVNGQAGQLSALKPDIADISEQAKNLLAGSKKSPEEIQPEQLEGVYEPGDRERQQLLLLQKLLEALSGKKIKFFMPDRISIKNTGMGSSLALTNPPQAAARQGWGLEYEYHEFNYEHEIMSFASTGTIKTADGREIGFSVRLNMSREFMSSKNISIRAGDALMTDPLVINYDGPASKLTDTKYAFDLDSDGTPDQISFVGQGSGFLALDLNNDGAINNGGELFGPDSGNGFAELAAYDQDHNNWIDENDEIFNSLRIWTKDAQGNDRLFALGEKGIGAIYLGNVNTPFSIKDERNDIQGQVRTTGIFIRENGSAGTVQQIDLVV</sequence>
<comment type="caution">
    <text evidence="1">The sequence shown here is derived from an EMBL/GenBank/DDBJ whole genome shotgun (WGS) entry which is preliminary data.</text>
</comment>
<reference evidence="2" key="1">
    <citation type="submission" date="2018-02" db="EMBL/GenBank/DDBJ databases">
        <title>Genome sequence of Desulfocucumis palustris strain NAW-5.</title>
        <authorList>
            <person name="Watanabe M."/>
            <person name="Kojima H."/>
            <person name="Fukui M."/>
        </authorList>
    </citation>
    <scope>NUCLEOTIDE SEQUENCE [LARGE SCALE GENOMIC DNA]</scope>
    <source>
        <strain evidence="2">NAW-5</strain>
    </source>
</reference>
<proteinExistence type="predicted"/>
<evidence type="ECO:0008006" key="3">
    <source>
        <dbReference type="Google" id="ProtNLM"/>
    </source>
</evidence>
<dbReference type="AlphaFoldDB" id="A0A2L2XHA1"/>
<gene>
    <name evidence="1" type="ORF">DCCM_4884</name>
</gene>
<dbReference type="OrthoDB" id="1676884at2"/>
<accession>A0A2L2XHA1</accession>
<dbReference type="PANTHER" id="PTHR39431:SF1">
    <property type="entry name" value="FRPA_C-RELATED PROTEIN"/>
    <property type="match status" value="1"/>
</dbReference>